<gene>
    <name evidence="1" type="ORF">ENKNEFLB_03606</name>
</gene>
<dbReference type="Proteomes" id="UP000679307">
    <property type="component" value="Chromosome"/>
</dbReference>
<sequence>MYGQLLRRMDVKDDKPVTYAVVVPDEARAAACRVSRDVRKALGVAVYVVDLDGRVEEVQT</sequence>
<protein>
    <submittedName>
        <fullName evidence="1">Uncharacterized protein</fullName>
    </submittedName>
</protein>
<evidence type="ECO:0000313" key="1">
    <source>
        <dbReference type="EMBL" id="QVT81198.1"/>
    </source>
</evidence>
<organism evidence="1 2">
    <name type="scientific">Nocardioides aquaticus</name>
    <dbReference type="NCBI Taxonomy" id="160826"/>
    <lineage>
        <taxon>Bacteria</taxon>
        <taxon>Bacillati</taxon>
        <taxon>Actinomycetota</taxon>
        <taxon>Actinomycetes</taxon>
        <taxon>Propionibacteriales</taxon>
        <taxon>Nocardioidaceae</taxon>
        <taxon>Nocardioides</taxon>
    </lineage>
</organism>
<evidence type="ECO:0000313" key="2">
    <source>
        <dbReference type="Proteomes" id="UP000679307"/>
    </source>
</evidence>
<accession>A0ABX8EQN1</accession>
<name>A0ABX8EQN1_9ACTN</name>
<dbReference type="EMBL" id="CP075371">
    <property type="protein sequence ID" value="QVT81198.1"/>
    <property type="molecule type" value="Genomic_DNA"/>
</dbReference>
<keyword evidence="2" id="KW-1185">Reference proteome</keyword>
<proteinExistence type="predicted"/>
<reference evidence="1 2" key="1">
    <citation type="submission" date="2021-05" db="EMBL/GenBank/DDBJ databases">
        <title>Complete genome of Nocardioides aquaticus KCTC 9944T isolated from meromictic and hypersaline Ekho Lake, Antarctica.</title>
        <authorList>
            <person name="Hwang K."/>
            <person name="Kim K.M."/>
            <person name="Choe H."/>
        </authorList>
    </citation>
    <scope>NUCLEOTIDE SEQUENCE [LARGE SCALE GENOMIC DNA]</scope>
    <source>
        <strain evidence="1 2">KCTC 9944</strain>
    </source>
</reference>